<dbReference type="STRING" id="1513896.SAMN05660841_02246"/>
<dbReference type="InterPro" id="IPR022998">
    <property type="entry name" value="ThiamineP_synth_TenI"/>
</dbReference>
<evidence type="ECO:0000259" key="1">
    <source>
        <dbReference type="Pfam" id="PF02581"/>
    </source>
</evidence>
<dbReference type="RefSeq" id="WP_079643179.1">
    <property type="nucleotide sequence ID" value="NZ_FUZF01000009.1"/>
</dbReference>
<evidence type="ECO:0000313" key="2">
    <source>
        <dbReference type="EMBL" id="SKB76812.1"/>
    </source>
</evidence>
<name>A0A1T5DY98_9SPHI</name>
<dbReference type="Gene3D" id="3.20.20.70">
    <property type="entry name" value="Aldolase class I"/>
    <property type="match status" value="1"/>
</dbReference>
<proteinExistence type="predicted"/>
<protein>
    <submittedName>
        <fullName evidence="2">Thiamine-phosphate pyrophosphorylase</fullName>
    </submittedName>
</protein>
<feature type="domain" description="Thiamine phosphate synthase/TenI" evidence="1">
    <location>
        <begin position="25"/>
        <end position="173"/>
    </location>
</feature>
<evidence type="ECO:0000313" key="3">
    <source>
        <dbReference type="Proteomes" id="UP000190150"/>
    </source>
</evidence>
<organism evidence="2 3">
    <name type="scientific">Sphingobacterium nematocida</name>
    <dbReference type="NCBI Taxonomy" id="1513896"/>
    <lineage>
        <taxon>Bacteria</taxon>
        <taxon>Pseudomonadati</taxon>
        <taxon>Bacteroidota</taxon>
        <taxon>Sphingobacteriia</taxon>
        <taxon>Sphingobacteriales</taxon>
        <taxon>Sphingobacteriaceae</taxon>
        <taxon>Sphingobacterium</taxon>
    </lineage>
</organism>
<dbReference type="EMBL" id="FUZF01000009">
    <property type="protein sequence ID" value="SKB76812.1"/>
    <property type="molecule type" value="Genomic_DNA"/>
</dbReference>
<dbReference type="InterPro" id="IPR036206">
    <property type="entry name" value="ThiamineP_synth_sf"/>
</dbReference>
<dbReference type="AlphaFoldDB" id="A0A1T5DY98"/>
<reference evidence="3" key="1">
    <citation type="submission" date="2017-02" db="EMBL/GenBank/DDBJ databases">
        <authorList>
            <person name="Varghese N."/>
            <person name="Submissions S."/>
        </authorList>
    </citation>
    <scope>NUCLEOTIDE SEQUENCE [LARGE SCALE GENOMIC DNA]</scope>
    <source>
        <strain evidence="3">DSM 24091</strain>
    </source>
</reference>
<sequence>MRIVTLPGPVDNEDALIRQFLSCPEVVIHIRKPGLESKAMMRLVDQFTPEEKKQLVLHSCQDLSHEWGLDRVHYPSSIRDEGLDLGLHKYAYVSTSTHSWAEFNALDSRYHAAFISPVFPSISKTDYRENAQLHRTDKRMNFSTSLIALGGISKENIHSLKSDFDDVALCGAIWLVQDPFAAFETCYTLWHNH</sequence>
<gene>
    <name evidence="2" type="ORF">SAMN05660841_02246</name>
</gene>
<dbReference type="InterPro" id="IPR013785">
    <property type="entry name" value="Aldolase_TIM"/>
</dbReference>
<dbReference type="SUPFAM" id="SSF51391">
    <property type="entry name" value="Thiamin phosphate synthase"/>
    <property type="match status" value="1"/>
</dbReference>
<dbReference type="Pfam" id="PF02581">
    <property type="entry name" value="TMP-TENI"/>
    <property type="match status" value="1"/>
</dbReference>
<dbReference type="CDD" id="cd00564">
    <property type="entry name" value="TMP_TenI"/>
    <property type="match status" value="1"/>
</dbReference>
<dbReference type="OrthoDB" id="194683at2"/>
<accession>A0A1T5DY98</accession>
<keyword evidence="3" id="KW-1185">Reference proteome</keyword>
<dbReference type="Proteomes" id="UP000190150">
    <property type="component" value="Unassembled WGS sequence"/>
</dbReference>
<dbReference type="GO" id="GO:0009228">
    <property type="term" value="P:thiamine biosynthetic process"/>
    <property type="evidence" value="ECO:0007669"/>
    <property type="project" value="UniProtKB-KW"/>
</dbReference>